<dbReference type="Gene3D" id="3.40.50.1240">
    <property type="entry name" value="Phosphoglycerate mutase-like"/>
    <property type="match status" value="1"/>
</dbReference>
<sequence>MSSYGHRFPIALQVLWRRSPQIPYCSFAFAAQENSGSWSLQEPPFPPATHSSNMRYDWRAATPSACKLKAKRPRKSLSLEKKLEIVKLQEGAGANFIVPMHCLPCHQTNSKCEESRFMSSITHSLYLFFGLPTSHWSPTLISSTLLNTPLSALLTCPSHLNLLFFSSVERSSLLPHYWISHLATSLLPHISASCGHSYVNS</sequence>
<accession>A0A5B7FF68</accession>
<evidence type="ECO:0000313" key="1">
    <source>
        <dbReference type="EMBL" id="MPC44195.1"/>
    </source>
</evidence>
<dbReference type="Proteomes" id="UP000324222">
    <property type="component" value="Unassembled WGS sequence"/>
</dbReference>
<dbReference type="AlphaFoldDB" id="A0A5B7FF68"/>
<comment type="caution">
    <text evidence="1">The sequence shown here is derived from an EMBL/GenBank/DDBJ whole genome shotgun (WGS) entry which is preliminary data.</text>
</comment>
<proteinExistence type="predicted"/>
<name>A0A5B7FF68_PORTR</name>
<reference evidence="1 2" key="1">
    <citation type="submission" date="2019-05" db="EMBL/GenBank/DDBJ databases">
        <title>Another draft genome of Portunus trituberculatus and its Hox gene families provides insights of decapod evolution.</title>
        <authorList>
            <person name="Jeong J.-H."/>
            <person name="Song I."/>
            <person name="Kim S."/>
            <person name="Choi T."/>
            <person name="Kim D."/>
            <person name="Ryu S."/>
            <person name="Kim W."/>
        </authorList>
    </citation>
    <scope>NUCLEOTIDE SEQUENCE [LARGE SCALE GENOMIC DNA]</scope>
    <source>
        <tissue evidence="1">Muscle</tissue>
    </source>
</reference>
<dbReference type="GO" id="GO:0016791">
    <property type="term" value="F:phosphatase activity"/>
    <property type="evidence" value="ECO:0007669"/>
    <property type="project" value="UniProtKB-ARBA"/>
</dbReference>
<organism evidence="1 2">
    <name type="scientific">Portunus trituberculatus</name>
    <name type="common">Swimming crab</name>
    <name type="synonym">Neptunus trituberculatus</name>
    <dbReference type="NCBI Taxonomy" id="210409"/>
    <lineage>
        <taxon>Eukaryota</taxon>
        <taxon>Metazoa</taxon>
        <taxon>Ecdysozoa</taxon>
        <taxon>Arthropoda</taxon>
        <taxon>Crustacea</taxon>
        <taxon>Multicrustacea</taxon>
        <taxon>Malacostraca</taxon>
        <taxon>Eumalacostraca</taxon>
        <taxon>Eucarida</taxon>
        <taxon>Decapoda</taxon>
        <taxon>Pleocyemata</taxon>
        <taxon>Brachyura</taxon>
        <taxon>Eubrachyura</taxon>
        <taxon>Portunoidea</taxon>
        <taxon>Portunidae</taxon>
        <taxon>Portuninae</taxon>
        <taxon>Portunus</taxon>
    </lineage>
</organism>
<gene>
    <name evidence="1" type="ORF">E2C01_037862</name>
</gene>
<dbReference type="InterPro" id="IPR029033">
    <property type="entry name" value="His_PPase_superfam"/>
</dbReference>
<evidence type="ECO:0000313" key="2">
    <source>
        <dbReference type="Proteomes" id="UP000324222"/>
    </source>
</evidence>
<dbReference type="EMBL" id="VSRR010006173">
    <property type="protein sequence ID" value="MPC44195.1"/>
    <property type="molecule type" value="Genomic_DNA"/>
</dbReference>
<protein>
    <submittedName>
        <fullName evidence="1">Uncharacterized protein</fullName>
    </submittedName>
</protein>
<keyword evidence="2" id="KW-1185">Reference proteome</keyword>